<protein>
    <submittedName>
        <fullName evidence="1">Uncharacterized protein</fullName>
    </submittedName>
</protein>
<comment type="caution">
    <text evidence="1">The sequence shown here is derived from an EMBL/GenBank/DDBJ whole genome shotgun (WGS) entry which is preliminary data.</text>
</comment>
<sequence>MNTVILANRPLSLLSVLKSSFATFPINLPISPRFFFIVQITGKSWQSDPCHNHRREGLEWIKIQCPHLNHKILAEDNPRSLGKHSLIIFFPLKFYKKIPILHIHKLKRF</sequence>
<evidence type="ECO:0000313" key="2">
    <source>
        <dbReference type="Proteomes" id="UP000701853"/>
    </source>
</evidence>
<dbReference type="AlphaFoldDB" id="A0A8J5ZH47"/>
<accession>A0A8J5ZH47</accession>
<organism evidence="1 2">
    <name type="scientific">Gossypium anomalum</name>
    <dbReference type="NCBI Taxonomy" id="47600"/>
    <lineage>
        <taxon>Eukaryota</taxon>
        <taxon>Viridiplantae</taxon>
        <taxon>Streptophyta</taxon>
        <taxon>Embryophyta</taxon>
        <taxon>Tracheophyta</taxon>
        <taxon>Spermatophyta</taxon>
        <taxon>Magnoliopsida</taxon>
        <taxon>eudicotyledons</taxon>
        <taxon>Gunneridae</taxon>
        <taxon>Pentapetalae</taxon>
        <taxon>rosids</taxon>
        <taxon>malvids</taxon>
        <taxon>Malvales</taxon>
        <taxon>Malvaceae</taxon>
        <taxon>Malvoideae</taxon>
        <taxon>Gossypium</taxon>
    </lineage>
</organism>
<dbReference type="EMBL" id="JAHUZN010000003">
    <property type="protein sequence ID" value="KAG8498567.1"/>
    <property type="molecule type" value="Genomic_DNA"/>
</dbReference>
<name>A0A8J5ZH47_9ROSI</name>
<keyword evidence="2" id="KW-1185">Reference proteome</keyword>
<proteinExistence type="predicted"/>
<gene>
    <name evidence="1" type="ORF">CXB51_004869</name>
</gene>
<dbReference type="Proteomes" id="UP000701853">
    <property type="component" value="Chromosome 3"/>
</dbReference>
<reference evidence="1 2" key="1">
    <citation type="journal article" date="2021" name="bioRxiv">
        <title>The Gossypium anomalum genome as a resource for cotton improvement and evolutionary analysis of hybrid incompatibility.</title>
        <authorList>
            <person name="Grover C.E."/>
            <person name="Yuan D."/>
            <person name="Arick M.A."/>
            <person name="Miller E.R."/>
            <person name="Hu G."/>
            <person name="Peterson D.G."/>
            <person name="Wendel J.F."/>
            <person name="Udall J.A."/>
        </authorList>
    </citation>
    <scope>NUCLEOTIDE SEQUENCE [LARGE SCALE GENOMIC DNA]</scope>
    <source>
        <strain evidence="1">JFW-Udall</strain>
        <tissue evidence="1">Leaf</tissue>
    </source>
</reference>
<evidence type="ECO:0000313" key="1">
    <source>
        <dbReference type="EMBL" id="KAG8498567.1"/>
    </source>
</evidence>